<reference evidence="5" key="1">
    <citation type="submission" date="2020-09" db="EMBL/GenBank/DDBJ databases">
        <title>A novel bacterium of genus Paenibacillus, isolated from South China Sea.</title>
        <authorList>
            <person name="Huang H."/>
            <person name="Mo K."/>
            <person name="Hu Y."/>
        </authorList>
    </citation>
    <scope>NUCLEOTIDE SEQUENCE</scope>
    <source>
        <strain evidence="5">IB182496</strain>
    </source>
</reference>
<dbReference type="Pfam" id="PF00392">
    <property type="entry name" value="GntR"/>
    <property type="match status" value="1"/>
</dbReference>
<gene>
    <name evidence="5" type="ORF">IDH44_19690</name>
</gene>
<dbReference type="InterPro" id="IPR036390">
    <property type="entry name" value="WH_DNA-bd_sf"/>
</dbReference>
<dbReference type="Proteomes" id="UP000621560">
    <property type="component" value="Unassembled WGS sequence"/>
</dbReference>
<evidence type="ECO:0000259" key="4">
    <source>
        <dbReference type="PROSITE" id="PS50949"/>
    </source>
</evidence>
<dbReference type="PRINTS" id="PR00035">
    <property type="entry name" value="HTHGNTR"/>
</dbReference>
<keyword evidence="6" id="KW-1185">Reference proteome</keyword>
<dbReference type="Gene3D" id="1.20.120.530">
    <property type="entry name" value="GntR ligand-binding domain-like"/>
    <property type="match status" value="1"/>
</dbReference>
<keyword evidence="1" id="KW-0805">Transcription regulation</keyword>
<proteinExistence type="predicted"/>
<dbReference type="EMBL" id="JACXIZ010000037">
    <property type="protein sequence ID" value="MBD2847431.1"/>
    <property type="molecule type" value="Genomic_DNA"/>
</dbReference>
<dbReference type="CDD" id="cd07377">
    <property type="entry name" value="WHTH_GntR"/>
    <property type="match status" value="1"/>
</dbReference>
<dbReference type="InterPro" id="IPR011711">
    <property type="entry name" value="GntR_C"/>
</dbReference>
<dbReference type="SUPFAM" id="SSF46785">
    <property type="entry name" value="Winged helix' DNA-binding domain"/>
    <property type="match status" value="1"/>
</dbReference>
<evidence type="ECO:0000313" key="5">
    <source>
        <dbReference type="EMBL" id="MBD2847431.1"/>
    </source>
</evidence>
<dbReference type="GO" id="GO:0003677">
    <property type="term" value="F:DNA binding"/>
    <property type="evidence" value="ECO:0007669"/>
    <property type="project" value="UniProtKB-KW"/>
</dbReference>
<protein>
    <submittedName>
        <fullName evidence="5">GntR family transcriptional regulator</fullName>
    </submittedName>
</protein>
<keyword evidence="3" id="KW-0804">Transcription</keyword>
<evidence type="ECO:0000313" key="6">
    <source>
        <dbReference type="Proteomes" id="UP000621560"/>
    </source>
</evidence>
<dbReference type="SMART" id="SM00345">
    <property type="entry name" value="HTH_GNTR"/>
    <property type="match status" value="1"/>
</dbReference>
<name>A0A927BWZ4_9BACL</name>
<organism evidence="5 6">
    <name type="scientific">Paenibacillus sabuli</name>
    <dbReference type="NCBI Taxonomy" id="2772509"/>
    <lineage>
        <taxon>Bacteria</taxon>
        <taxon>Bacillati</taxon>
        <taxon>Bacillota</taxon>
        <taxon>Bacilli</taxon>
        <taxon>Bacillales</taxon>
        <taxon>Paenibacillaceae</taxon>
        <taxon>Paenibacillus</taxon>
    </lineage>
</organism>
<dbReference type="InterPro" id="IPR036388">
    <property type="entry name" value="WH-like_DNA-bd_sf"/>
</dbReference>
<dbReference type="SUPFAM" id="SSF48008">
    <property type="entry name" value="GntR ligand-binding domain-like"/>
    <property type="match status" value="1"/>
</dbReference>
<accession>A0A927BWZ4</accession>
<dbReference type="SMART" id="SM00895">
    <property type="entry name" value="FCD"/>
    <property type="match status" value="1"/>
</dbReference>
<dbReference type="Gene3D" id="1.10.10.10">
    <property type="entry name" value="Winged helix-like DNA-binding domain superfamily/Winged helix DNA-binding domain"/>
    <property type="match status" value="1"/>
</dbReference>
<keyword evidence="2" id="KW-0238">DNA-binding</keyword>
<dbReference type="InterPro" id="IPR000524">
    <property type="entry name" value="Tscrpt_reg_HTH_GntR"/>
</dbReference>
<feature type="domain" description="HTH gntR-type" evidence="4">
    <location>
        <begin position="11"/>
        <end position="78"/>
    </location>
</feature>
<evidence type="ECO:0000256" key="3">
    <source>
        <dbReference type="ARBA" id="ARBA00023163"/>
    </source>
</evidence>
<sequence>MLQTTQAAGRRPLSEVAYELVRDRIVYLELLPGQMVYESELSSALGMSRTPLREAVRALQAEGLIEVLPQRGARIARISASKVGETRFVRAALEAAAFRELAAGWRDRPDRLRLEQSARLLLEEQREAARQGDAKQFLKTDEAFHGLFLRAYGNATALGVVGQMRGHLNRIRYLMLQRLDQTDALIAEHEQLLEALIGGEAPRAATVLEHHLHKVLDDLPDMAAAEPEWFEA</sequence>
<dbReference type="InterPro" id="IPR008920">
    <property type="entry name" value="TF_FadR/GntR_C"/>
</dbReference>
<dbReference type="PANTHER" id="PTHR43537">
    <property type="entry name" value="TRANSCRIPTIONAL REGULATOR, GNTR FAMILY"/>
    <property type="match status" value="1"/>
</dbReference>
<dbReference type="PROSITE" id="PS50949">
    <property type="entry name" value="HTH_GNTR"/>
    <property type="match status" value="1"/>
</dbReference>
<dbReference type="Pfam" id="PF07729">
    <property type="entry name" value="FCD"/>
    <property type="match status" value="1"/>
</dbReference>
<dbReference type="PANTHER" id="PTHR43537:SF5">
    <property type="entry name" value="UXU OPERON TRANSCRIPTIONAL REGULATOR"/>
    <property type="match status" value="1"/>
</dbReference>
<evidence type="ECO:0000256" key="1">
    <source>
        <dbReference type="ARBA" id="ARBA00023015"/>
    </source>
</evidence>
<dbReference type="AlphaFoldDB" id="A0A927BWZ4"/>
<dbReference type="GO" id="GO:0003700">
    <property type="term" value="F:DNA-binding transcription factor activity"/>
    <property type="evidence" value="ECO:0007669"/>
    <property type="project" value="InterPro"/>
</dbReference>
<comment type="caution">
    <text evidence="5">The sequence shown here is derived from an EMBL/GenBank/DDBJ whole genome shotgun (WGS) entry which is preliminary data.</text>
</comment>
<evidence type="ECO:0000256" key="2">
    <source>
        <dbReference type="ARBA" id="ARBA00023125"/>
    </source>
</evidence>
<dbReference type="RefSeq" id="WP_190920536.1">
    <property type="nucleotide sequence ID" value="NZ_JACXIZ010000037.1"/>
</dbReference>